<dbReference type="Pfam" id="PF06035">
    <property type="entry name" value="Peptidase_C93"/>
    <property type="match status" value="1"/>
</dbReference>
<feature type="signal peptide" evidence="1">
    <location>
        <begin position="1"/>
        <end position="21"/>
    </location>
</feature>
<proteinExistence type="predicted"/>
<dbReference type="PANTHER" id="PTHR39327">
    <property type="match status" value="1"/>
</dbReference>
<evidence type="ECO:0000313" key="2">
    <source>
        <dbReference type="EMBL" id="PZF77201.1"/>
    </source>
</evidence>
<dbReference type="PANTHER" id="PTHR39327:SF1">
    <property type="entry name" value="BLR5470 PROTEIN"/>
    <property type="match status" value="1"/>
</dbReference>
<dbReference type="InterPro" id="IPR010319">
    <property type="entry name" value="Transglutaminase-like_Cys_pept"/>
</dbReference>
<keyword evidence="1" id="KW-0732">Signal</keyword>
<dbReference type="EMBL" id="QKVK01000003">
    <property type="protein sequence ID" value="PZF77201.1"/>
    <property type="molecule type" value="Genomic_DNA"/>
</dbReference>
<evidence type="ECO:0000256" key="1">
    <source>
        <dbReference type="SAM" id="SignalP"/>
    </source>
</evidence>
<sequence>MGMGKIGKGVALLLGCLLALAAPSLAAAAQKSAAFAREYSETLPPIGFVEFCQRNPENCQPDGAHKRRASMSEEKWLLVRMVNAFVNGAIAPVTDETLYGTPEYWTIPTDAGDCEDVVLLKKKILVSKGIPEEALRITVVLDEHGEGHAVLTLTSAAGDYILDNRRNEIRAWGDTGYTMLKRQSAQDPRKWVSLEPARTGSAIAGTASK</sequence>
<keyword evidence="3" id="KW-1185">Reference proteome</keyword>
<comment type="caution">
    <text evidence="2">The sequence shown here is derived from an EMBL/GenBank/DDBJ whole genome shotgun (WGS) entry which is preliminary data.</text>
</comment>
<gene>
    <name evidence="2" type="ORF">DK847_07690</name>
</gene>
<feature type="chain" id="PRO_5015891910" evidence="1">
    <location>
        <begin position="22"/>
        <end position="209"/>
    </location>
</feature>
<dbReference type="AlphaFoldDB" id="A0A2W2AP79"/>
<name>A0A2W2AP79_9HYPH</name>
<organism evidence="2 3">
    <name type="scientific">Aestuariivirga litoralis</name>
    <dbReference type="NCBI Taxonomy" id="2650924"/>
    <lineage>
        <taxon>Bacteria</taxon>
        <taxon>Pseudomonadati</taxon>
        <taxon>Pseudomonadota</taxon>
        <taxon>Alphaproteobacteria</taxon>
        <taxon>Hyphomicrobiales</taxon>
        <taxon>Aestuariivirgaceae</taxon>
        <taxon>Aestuariivirga</taxon>
    </lineage>
</organism>
<dbReference type="Proteomes" id="UP000248795">
    <property type="component" value="Unassembled WGS sequence"/>
</dbReference>
<accession>A0A2W2AP79</accession>
<evidence type="ECO:0000313" key="3">
    <source>
        <dbReference type="Proteomes" id="UP000248795"/>
    </source>
</evidence>
<dbReference type="Gene3D" id="3.10.620.30">
    <property type="match status" value="1"/>
</dbReference>
<protein>
    <submittedName>
        <fullName evidence="2">Transglutaminase</fullName>
    </submittedName>
</protein>
<reference evidence="3" key="1">
    <citation type="submission" date="2018-06" db="EMBL/GenBank/DDBJ databases">
        <title>Aestuariibacter litoralis strain KCTC 52945T.</title>
        <authorList>
            <person name="Li X."/>
            <person name="Salam N."/>
            <person name="Li J.-L."/>
            <person name="Chen Y.-M."/>
            <person name="Yang Z.-W."/>
            <person name="Zhang L.-Y."/>
            <person name="Han M.-X."/>
            <person name="Xiao M."/>
            <person name="Li W.-J."/>
        </authorList>
    </citation>
    <scope>NUCLEOTIDE SEQUENCE [LARGE SCALE GENOMIC DNA]</scope>
    <source>
        <strain evidence="3">KCTC 52945</strain>
    </source>
</reference>